<sequence>MAPSLSNFENPVHMLPGLSSHKRLKHNGKLLRRPLPPRVLPSLFQNETTHESKQECTGSDSLIKMFQTSFILDALEGVDTDLDIPTEDGSSDSSIACPPPTSGSEVINDRKHFKDNRERLEKNIHYKYSSQERDDFASNSHDITYILDPANGERSSLGTHATGKNLVKSRKPRGPDPLPIRSIKKNKENITFYDIDDERYLQQPSFMLEQFMYKLAERSNLSFPQVKNIVYSKYNVDKLTDLIAQELNFGGQESVHTLQLDSSAIPLKENRIPRRQLFYEMTALMKAHIQEEYGRDVKSLINFTPKYSHEFFNRLPSAPEIILFENDNAERKSTATRKQQETEMPGVDTVLHSAYSRYFHGLQRNKSPICVSDNKTIYPSEMAVLDSLITGGTTLNFSAHFIKELPDISSLKSTLTYLNLCFNNFTVIPPEVLGLNNLEVLKMRNNPLVEISADINRLRKLRILIVSFCLITALPKLLFDLPRLEDLSLAYNRLTFLPRDICQLTSLQTLDIEGNQIPALPASCLSMEKLMHVNVRNNLMHPLFWQENTRNKVQSLLDLACVSVCKSRRLSDLQNVPCEVMNVLNSNEDVCDICKGPLFGTGLRVIRPVSKLFSVKYLPLMFRACTQGCLNNFQTMSQETLHAVFYGE</sequence>
<keyword evidence="1" id="KW-0433">Leucine-rich repeat</keyword>
<dbReference type="InterPro" id="IPR050216">
    <property type="entry name" value="LRR_domain-containing"/>
</dbReference>
<gene>
    <name evidence="5" type="primary">ORF103969</name>
    <name evidence="4" type="synonym">ORF103959</name>
</gene>
<dbReference type="Pfam" id="PF13855">
    <property type="entry name" value="LRR_8"/>
    <property type="match status" value="1"/>
</dbReference>
<dbReference type="GO" id="GO:0005737">
    <property type="term" value="C:cytoplasm"/>
    <property type="evidence" value="ECO:0007669"/>
    <property type="project" value="TreeGrafter"/>
</dbReference>
<dbReference type="EMBL" id="HACG01030445">
    <property type="protein sequence ID" value="CEK77310.1"/>
    <property type="molecule type" value="Transcribed_RNA"/>
</dbReference>
<evidence type="ECO:0000256" key="1">
    <source>
        <dbReference type="ARBA" id="ARBA00022614"/>
    </source>
</evidence>
<proteinExistence type="predicted"/>
<evidence type="ECO:0008006" key="6">
    <source>
        <dbReference type="Google" id="ProtNLM"/>
    </source>
</evidence>
<protein>
    <recommendedName>
        <fullName evidence="6">Leucine-rich repeat-containing protein 63</fullName>
    </recommendedName>
</protein>
<dbReference type="Gene3D" id="3.80.10.10">
    <property type="entry name" value="Ribonuclease Inhibitor"/>
    <property type="match status" value="2"/>
</dbReference>
<keyword evidence="2" id="KW-0677">Repeat</keyword>
<name>A0A0B7ABG3_9EUPU</name>
<feature type="region of interest" description="Disordered" evidence="3">
    <location>
        <begin position="84"/>
        <end position="105"/>
    </location>
</feature>
<dbReference type="Pfam" id="PF00560">
    <property type="entry name" value="LRR_1"/>
    <property type="match status" value="1"/>
</dbReference>
<evidence type="ECO:0000256" key="3">
    <source>
        <dbReference type="SAM" id="MobiDB-lite"/>
    </source>
</evidence>
<dbReference type="SUPFAM" id="SSF52058">
    <property type="entry name" value="L domain-like"/>
    <property type="match status" value="1"/>
</dbReference>
<dbReference type="InterPro" id="IPR001611">
    <property type="entry name" value="Leu-rich_rpt"/>
</dbReference>
<reference evidence="5" key="1">
    <citation type="submission" date="2014-12" db="EMBL/GenBank/DDBJ databases">
        <title>Insight into the proteome of Arion vulgaris.</title>
        <authorList>
            <person name="Aradska J."/>
            <person name="Bulat T."/>
            <person name="Smidak R."/>
            <person name="Sarate P."/>
            <person name="Gangsoo J."/>
            <person name="Sialana F."/>
            <person name="Bilban M."/>
            <person name="Lubec G."/>
        </authorList>
    </citation>
    <scope>NUCLEOTIDE SEQUENCE</scope>
    <source>
        <tissue evidence="5">Skin</tissue>
    </source>
</reference>
<dbReference type="PANTHER" id="PTHR48051">
    <property type="match status" value="1"/>
</dbReference>
<dbReference type="InterPro" id="IPR032675">
    <property type="entry name" value="LRR_dom_sf"/>
</dbReference>
<feature type="region of interest" description="Disordered" evidence="3">
    <location>
        <begin position="154"/>
        <end position="179"/>
    </location>
</feature>
<feature type="region of interest" description="Disordered" evidence="3">
    <location>
        <begin position="1"/>
        <end position="23"/>
    </location>
</feature>
<dbReference type="PANTHER" id="PTHR48051:SF1">
    <property type="entry name" value="RAS SUPPRESSOR PROTEIN 1"/>
    <property type="match status" value="1"/>
</dbReference>
<dbReference type="AlphaFoldDB" id="A0A0B7ABG3"/>
<evidence type="ECO:0000256" key="2">
    <source>
        <dbReference type="ARBA" id="ARBA00022737"/>
    </source>
</evidence>
<accession>A0A0B7ABG3</accession>
<evidence type="ECO:0000313" key="4">
    <source>
        <dbReference type="EMBL" id="CEK77307.1"/>
    </source>
</evidence>
<organism evidence="5">
    <name type="scientific">Arion vulgaris</name>
    <dbReference type="NCBI Taxonomy" id="1028688"/>
    <lineage>
        <taxon>Eukaryota</taxon>
        <taxon>Metazoa</taxon>
        <taxon>Spiralia</taxon>
        <taxon>Lophotrochozoa</taxon>
        <taxon>Mollusca</taxon>
        <taxon>Gastropoda</taxon>
        <taxon>Heterobranchia</taxon>
        <taxon>Euthyneura</taxon>
        <taxon>Panpulmonata</taxon>
        <taxon>Eupulmonata</taxon>
        <taxon>Stylommatophora</taxon>
        <taxon>Helicina</taxon>
        <taxon>Arionoidea</taxon>
        <taxon>Arionidae</taxon>
        <taxon>Arion</taxon>
    </lineage>
</organism>
<evidence type="ECO:0000313" key="5">
    <source>
        <dbReference type="EMBL" id="CEK77310.1"/>
    </source>
</evidence>
<dbReference type="InterPro" id="IPR003591">
    <property type="entry name" value="Leu-rich_rpt_typical-subtyp"/>
</dbReference>
<dbReference type="SMART" id="SM00369">
    <property type="entry name" value="LRR_TYP"/>
    <property type="match status" value="4"/>
</dbReference>
<dbReference type="EMBL" id="HACG01030442">
    <property type="protein sequence ID" value="CEK77307.1"/>
    <property type="molecule type" value="Transcribed_RNA"/>
</dbReference>